<comment type="cofactor">
    <cofactor evidence="9">
        <name>Fe-coproporphyrin III</name>
        <dbReference type="ChEBI" id="CHEBI:68438"/>
    </cofactor>
</comment>
<evidence type="ECO:0000256" key="4">
    <source>
        <dbReference type="ARBA" id="ARBA00023004"/>
    </source>
</evidence>
<keyword evidence="12" id="KW-1185">Reference proteome</keyword>
<proteinExistence type="predicted"/>
<protein>
    <recommendedName>
        <fullName evidence="1">Coproheme decarboxylase</fullName>
        <ecNumber evidence="10">1.3.98.5</ecNumber>
    </recommendedName>
    <alternativeName>
        <fullName evidence="6">Coproheme III oxidative decarboxylase</fullName>
    </alternativeName>
    <alternativeName>
        <fullName evidence="7">Hydrogen peroxide-dependent heme synthase</fullName>
    </alternativeName>
</protein>
<comment type="pathway">
    <text evidence="5">Porphyrin-containing compound metabolism.</text>
</comment>
<reference evidence="11 12" key="1">
    <citation type="submission" date="2023-07" db="EMBL/GenBank/DDBJ databases">
        <title>Genomic Encyclopedia of Type Strains, Phase IV (KMG-IV): sequencing the most valuable type-strain genomes for metagenomic binning, comparative biology and taxonomic classification.</title>
        <authorList>
            <person name="Goeker M."/>
        </authorList>
    </citation>
    <scope>NUCLEOTIDE SEQUENCE [LARGE SCALE GENOMIC DNA]</scope>
    <source>
        <strain evidence="11 12">DSM 25924</strain>
    </source>
</reference>
<evidence type="ECO:0000256" key="7">
    <source>
        <dbReference type="ARBA" id="ARBA00030236"/>
    </source>
</evidence>
<dbReference type="EMBL" id="JAURUO010000001">
    <property type="protein sequence ID" value="MDP9727298.1"/>
    <property type="molecule type" value="Genomic_DNA"/>
</dbReference>
<evidence type="ECO:0000256" key="1">
    <source>
        <dbReference type="ARBA" id="ARBA00014413"/>
    </source>
</evidence>
<dbReference type="SUPFAM" id="SSF54909">
    <property type="entry name" value="Dimeric alpha+beta barrel"/>
    <property type="match status" value="1"/>
</dbReference>
<dbReference type="InterPro" id="IPR011008">
    <property type="entry name" value="Dimeric_a/b-barrel"/>
</dbReference>
<name>A0ABT9LSQ5_9BACL</name>
<evidence type="ECO:0000256" key="3">
    <source>
        <dbReference type="ARBA" id="ARBA00022723"/>
    </source>
</evidence>
<dbReference type="InterPro" id="IPR010644">
    <property type="entry name" value="ChdC/CLD"/>
</dbReference>
<evidence type="ECO:0000256" key="5">
    <source>
        <dbReference type="ARBA" id="ARBA00023444"/>
    </source>
</evidence>
<evidence type="ECO:0000313" key="11">
    <source>
        <dbReference type="EMBL" id="MDP9727298.1"/>
    </source>
</evidence>
<organism evidence="11 12">
    <name type="scientific">Alicyclobacillus tolerans</name>
    <dbReference type="NCBI Taxonomy" id="90970"/>
    <lineage>
        <taxon>Bacteria</taxon>
        <taxon>Bacillati</taxon>
        <taxon>Bacillota</taxon>
        <taxon>Bacilli</taxon>
        <taxon>Bacillales</taxon>
        <taxon>Alicyclobacillaceae</taxon>
        <taxon>Alicyclobacillus</taxon>
    </lineage>
</organism>
<gene>
    <name evidence="11" type="ORF">J2S04_000220</name>
</gene>
<accession>A0ABT9LSQ5</accession>
<sequence>MSNAPVTLDGWYVLHDFRSIDIARWQAASAAERVNALTGFHSLIQEYERVNESQTGSFGMFRVAGHKADILLLHFRPTIEEMIETKEHLQQTAIASYLGPVHSYLSVVELGGYLAKPGVDVETDPYLQSRLKPAMPDMPYLCFYPMSKKREGQDNWYTLDNEERVRLMRSHGQIGREYANKIKQIISGSMGFDDWEWGVTLFAHDPLEFKKIVQEMRFDEVSAKYAEFGPFWVGKRTDAPTMVQVWRNMPQRMMGRKNFE</sequence>
<dbReference type="PANTHER" id="PTHR36843:SF1">
    <property type="entry name" value="COPROHEME DECARBOXYLASE"/>
    <property type="match status" value="1"/>
</dbReference>
<evidence type="ECO:0000256" key="9">
    <source>
        <dbReference type="ARBA" id="ARBA00049935"/>
    </source>
</evidence>
<evidence type="ECO:0000256" key="2">
    <source>
        <dbReference type="ARBA" id="ARBA00022617"/>
    </source>
</evidence>
<keyword evidence="3" id="KW-0479">Metal-binding</keyword>
<dbReference type="PANTHER" id="PTHR36843">
    <property type="entry name" value="HEME-DEPENDENT PEROXIDASE YWFI-RELATED"/>
    <property type="match status" value="1"/>
</dbReference>
<evidence type="ECO:0000256" key="6">
    <source>
        <dbReference type="ARBA" id="ARBA00029882"/>
    </source>
</evidence>
<keyword evidence="4" id="KW-0408">Iron</keyword>
<comment type="caution">
    <text evidence="11">The sequence shown here is derived from an EMBL/GenBank/DDBJ whole genome shotgun (WGS) entry which is preliminary data.</text>
</comment>
<dbReference type="GO" id="GO:0050587">
    <property type="term" value="F:chlorite O2-lyase activity"/>
    <property type="evidence" value="ECO:0007669"/>
    <property type="project" value="UniProtKB-EC"/>
</dbReference>
<comment type="catalytic activity">
    <reaction evidence="8">
        <text>Fe-coproporphyrin III + 2 H2O2 + 2 H(+) = heme b + 2 CO2 + 4 H2O</text>
        <dbReference type="Rhea" id="RHEA:56516"/>
        <dbReference type="ChEBI" id="CHEBI:15377"/>
        <dbReference type="ChEBI" id="CHEBI:15378"/>
        <dbReference type="ChEBI" id="CHEBI:16240"/>
        <dbReference type="ChEBI" id="CHEBI:16526"/>
        <dbReference type="ChEBI" id="CHEBI:60344"/>
        <dbReference type="ChEBI" id="CHEBI:68438"/>
        <dbReference type="EC" id="1.3.98.5"/>
    </reaction>
    <physiologicalReaction direction="left-to-right" evidence="8">
        <dbReference type="Rhea" id="RHEA:56517"/>
    </physiologicalReaction>
</comment>
<dbReference type="Pfam" id="PF06778">
    <property type="entry name" value="Chlor_dismutase"/>
    <property type="match status" value="1"/>
</dbReference>
<keyword evidence="2" id="KW-0349">Heme</keyword>
<keyword evidence="11" id="KW-0560">Oxidoreductase</keyword>
<dbReference type="RefSeq" id="WP_306952754.1">
    <property type="nucleotide sequence ID" value="NZ_JAURUO010000001.1"/>
</dbReference>
<evidence type="ECO:0000313" key="12">
    <source>
        <dbReference type="Proteomes" id="UP001229209"/>
    </source>
</evidence>
<dbReference type="NCBIfam" id="NF008913">
    <property type="entry name" value="PRK12276.1"/>
    <property type="match status" value="1"/>
</dbReference>
<dbReference type="Proteomes" id="UP001229209">
    <property type="component" value="Unassembled WGS sequence"/>
</dbReference>
<evidence type="ECO:0000256" key="10">
    <source>
        <dbReference type="ARBA" id="ARBA00050019"/>
    </source>
</evidence>
<dbReference type="Gene3D" id="3.30.70.1030">
    <property type="entry name" value="Apc35880, domain 1"/>
    <property type="match status" value="2"/>
</dbReference>
<evidence type="ECO:0000256" key="8">
    <source>
        <dbReference type="ARBA" id="ARBA00049896"/>
    </source>
</evidence>
<dbReference type="EC" id="1.3.98.5" evidence="10"/>